<geneLocation type="mitochondrion" evidence="1"/>
<dbReference type="AlphaFoldDB" id="A0A117NGI1"/>
<reference evidence="1" key="1">
    <citation type="journal article" date="2015" name="Genome Biol. Evol.">
        <title>Organellar Genomes of White Spruce (Picea glauca): Assembly and Annotation.</title>
        <authorList>
            <person name="Jackman S.D."/>
            <person name="Warren R.L."/>
            <person name="Gibb E.A."/>
            <person name="Vandervalk B.P."/>
            <person name="Mohamadi H."/>
            <person name="Chu J."/>
            <person name="Raymond A."/>
            <person name="Pleasance S."/>
            <person name="Coope R."/>
            <person name="Wildung M.R."/>
            <person name="Ritland C.E."/>
            <person name="Bousquet J."/>
            <person name="Jones S.J."/>
            <person name="Bohlmann J."/>
            <person name="Birol I."/>
        </authorList>
    </citation>
    <scope>NUCLEOTIDE SEQUENCE [LARGE SCALE GENOMIC DNA]</scope>
    <source>
        <tissue evidence="1">Flushing bud</tissue>
    </source>
</reference>
<accession>A0A117NGI1</accession>
<dbReference type="EMBL" id="LKAM01000009">
    <property type="protein sequence ID" value="KUM46837.1"/>
    <property type="molecule type" value="Genomic_DNA"/>
</dbReference>
<keyword evidence="1" id="KW-0496">Mitochondrion</keyword>
<gene>
    <name evidence="1" type="ORF">ABT39_MTgene6292</name>
</gene>
<name>A0A117NGI1_PICGL</name>
<protein>
    <submittedName>
        <fullName evidence="1">Uncharacterized protein</fullName>
    </submittedName>
</protein>
<evidence type="ECO:0000313" key="1">
    <source>
        <dbReference type="EMBL" id="KUM46837.1"/>
    </source>
</evidence>
<sequence>MVTVVAVMVSDGRSISIACEIYCLGLGDTRLWFTQLGSFDGLRREDRLNRSSRR</sequence>
<organism evidence="1">
    <name type="scientific">Picea glauca</name>
    <name type="common">White spruce</name>
    <name type="synonym">Pinus glauca</name>
    <dbReference type="NCBI Taxonomy" id="3330"/>
    <lineage>
        <taxon>Eukaryota</taxon>
        <taxon>Viridiplantae</taxon>
        <taxon>Streptophyta</taxon>
        <taxon>Embryophyta</taxon>
        <taxon>Tracheophyta</taxon>
        <taxon>Spermatophyta</taxon>
        <taxon>Pinopsida</taxon>
        <taxon>Pinidae</taxon>
        <taxon>Conifers I</taxon>
        <taxon>Pinales</taxon>
        <taxon>Pinaceae</taxon>
        <taxon>Picea</taxon>
    </lineage>
</organism>
<proteinExistence type="predicted"/>
<comment type="caution">
    <text evidence="1">The sequence shown here is derived from an EMBL/GenBank/DDBJ whole genome shotgun (WGS) entry which is preliminary data.</text>
</comment>